<dbReference type="FunFam" id="3.40.50.720:FF:000630">
    <property type="entry name" value="3-hydroxyisobutyrate dehydrogenase"/>
    <property type="match status" value="1"/>
</dbReference>
<evidence type="ECO:0000313" key="13">
    <source>
        <dbReference type="Proteomes" id="UP000635477"/>
    </source>
</evidence>
<organism evidence="12 13">
    <name type="scientific">Fusarium zealandicum</name>
    <dbReference type="NCBI Taxonomy" id="1053134"/>
    <lineage>
        <taxon>Eukaryota</taxon>
        <taxon>Fungi</taxon>
        <taxon>Dikarya</taxon>
        <taxon>Ascomycota</taxon>
        <taxon>Pezizomycotina</taxon>
        <taxon>Sordariomycetes</taxon>
        <taxon>Hypocreomycetidae</taxon>
        <taxon>Hypocreales</taxon>
        <taxon>Nectriaceae</taxon>
        <taxon>Fusarium</taxon>
        <taxon>Fusarium staphyleae species complex</taxon>
    </lineage>
</organism>
<dbReference type="GO" id="GO:0050661">
    <property type="term" value="F:NADP binding"/>
    <property type="evidence" value="ECO:0007669"/>
    <property type="project" value="InterPro"/>
</dbReference>
<dbReference type="EMBL" id="JABEYC010000174">
    <property type="protein sequence ID" value="KAF4981317.1"/>
    <property type="molecule type" value="Genomic_DNA"/>
</dbReference>
<evidence type="ECO:0000256" key="1">
    <source>
        <dbReference type="ARBA" id="ARBA00005109"/>
    </source>
</evidence>
<dbReference type="EC" id="1.1.1.31" evidence="3 8"/>
<dbReference type="InterPro" id="IPR013328">
    <property type="entry name" value="6PGD_dom2"/>
</dbReference>
<evidence type="ECO:0000256" key="3">
    <source>
        <dbReference type="ARBA" id="ARBA00012991"/>
    </source>
</evidence>
<comment type="similarity">
    <text evidence="2">Belongs to the HIBADH-related family. 3-hydroxyisobutyrate dehydrogenase subfamily.</text>
</comment>
<sequence>MRPSVRLGSFVLRRGFASSARRLDNYGFIGLGQMGYQMAKNLQSKLNPSDKLSIFDINPEAMTGLEAEMKATSSGAAVELAASAFDASKDADTIITVLPEPQHVKGVYNSIINSSLPKKDRIFIDCSTIDPSTSRQVAKTVSSAGQGTFVDAPMSGGVVGATAGTLTFMLGSSTSLIPRLEPALLLMGKKVLHCGEQGAGLSAKLANNYLLALNNIATAEAMNLGMQWGLDPKKLAGVINVSTGKCWPSEINNPVAGVVETAPANRDYRGGFGISLMKKDLRLAMVAAEEAGARMELARTAFAVYEAAEKEERCQGRDFSVVYRYLGGLKWVYHLWGAEPRWTSNPDEGAITKTLQSALNLSGDCTISFLAQGAFNKVCYIVKSCTDEVIIRVTLPVGPKWKTLSEVATMEYIDIGFEWISMTKIPGRPLADVWRTMSFDAKETLVRQLAQYHAETFEKRFVAMGNIFPESTELSPVNATQDAFRVLTSTRVRRIVSTPFIWDHRIEHDVARGPFNSSRDWLAARRMKRLEEQAEAHQRNGNDVSTAREECLSIDVDRNERDKEGKEKGYQDEEDDMEDLNKTQTIVSRL</sequence>
<dbReference type="InterPro" id="IPR006115">
    <property type="entry name" value="6PGDH_NADP-bd"/>
</dbReference>
<dbReference type="SUPFAM" id="SSF48179">
    <property type="entry name" value="6-phosphogluconate dehydrogenase C-terminal domain-like"/>
    <property type="match status" value="1"/>
</dbReference>
<reference evidence="12" key="1">
    <citation type="journal article" date="2020" name="BMC Genomics">
        <title>Correction to: Identification and distribution of gene clusters required for synthesis of sphingolipid metabolism inhibitors in diverse species of the filamentous fungus Fusarium.</title>
        <authorList>
            <person name="Kim H.S."/>
            <person name="Lohmar J.M."/>
            <person name="Busman M."/>
            <person name="Brown D.W."/>
            <person name="Naumann T.A."/>
            <person name="Divon H.H."/>
            <person name="Lysoe E."/>
            <person name="Uhlig S."/>
            <person name="Proctor R.H."/>
        </authorList>
    </citation>
    <scope>NUCLEOTIDE SEQUENCE</scope>
    <source>
        <strain evidence="12">NRRL 22465</strain>
    </source>
</reference>
<evidence type="ECO:0000259" key="11">
    <source>
        <dbReference type="Pfam" id="PF14833"/>
    </source>
</evidence>
<evidence type="ECO:0000256" key="6">
    <source>
        <dbReference type="ARBA" id="ARBA00023027"/>
    </source>
</evidence>
<evidence type="ECO:0000256" key="4">
    <source>
        <dbReference type="ARBA" id="ARBA00022456"/>
    </source>
</evidence>
<dbReference type="InterPro" id="IPR008927">
    <property type="entry name" value="6-PGluconate_DH-like_C_sf"/>
</dbReference>
<proteinExistence type="inferred from homology"/>
<dbReference type="Pfam" id="PF03446">
    <property type="entry name" value="NAD_binding_2"/>
    <property type="match status" value="1"/>
</dbReference>
<gene>
    <name evidence="12" type="ORF">FZEAL_2850</name>
</gene>
<evidence type="ECO:0000256" key="7">
    <source>
        <dbReference type="ARBA" id="ARBA00049197"/>
    </source>
</evidence>
<accession>A0A8H4UPW1</accession>
<dbReference type="GO" id="GO:0006574">
    <property type="term" value="P:L-valine catabolic process"/>
    <property type="evidence" value="ECO:0007669"/>
    <property type="project" value="UniProtKB-UniPathway"/>
</dbReference>
<protein>
    <recommendedName>
        <fullName evidence="3 8">3-hydroxyisobutyrate dehydrogenase</fullName>
        <shortName evidence="8">HIBADH</shortName>
        <ecNumber evidence="3 8">1.1.1.31</ecNumber>
    </recommendedName>
</protein>
<dbReference type="InterPro" id="IPR036291">
    <property type="entry name" value="NAD(P)-bd_dom_sf"/>
</dbReference>
<feature type="region of interest" description="Disordered" evidence="9">
    <location>
        <begin position="534"/>
        <end position="590"/>
    </location>
</feature>
<keyword evidence="6 8" id="KW-0520">NAD</keyword>
<evidence type="ECO:0000256" key="9">
    <source>
        <dbReference type="SAM" id="MobiDB-lite"/>
    </source>
</evidence>
<dbReference type="Pfam" id="PF14833">
    <property type="entry name" value="NAD_binding_11"/>
    <property type="match status" value="1"/>
</dbReference>
<dbReference type="GO" id="GO:0005739">
    <property type="term" value="C:mitochondrion"/>
    <property type="evidence" value="ECO:0007669"/>
    <property type="project" value="TreeGrafter"/>
</dbReference>
<evidence type="ECO:0000313" key="12">
    <source>
        <dbReference type="EMBL" id="KAF4981317.1"/>
    </source>
</evidence>
<dbReference type="PANTHER" id="PTHR22981:SF7">
    <property type="entry name" value="3-HYDROXYISOBUTYRATE DEHYDROGENASE, MITOCHONDRIAL"/>
    <property type="match status" value="1"/>
</dbReference>
<evidence type="ECO:0000259" key="10">
    <source>
        <dbReference type="Pfam" id="PF03446"/>
    </source>
</evidence>
<comment type="caution">
    <text evidence="12">The sequence shown here is derived from an EMBL/GenBank/DDBJ whole genome shotgun (WGS) entry which is preliminary data.</text>
</comment>
<dbReference type="Gene3D" id="1.10.1040.10">
    <property type="entry name" value="N-(1-d-carboxylethyl)-l-norvaline Dehydrogenase, domain 2"/>
    <property type="match status" value="1"/>
</dbReference>
<evidence type="ECO:0000256" key="8">
    <source>
        <dbReference type="RuleBase" id="RU910714"/>
    </source>
</evidence>
<feature type="domain" description="3-hydroxyisobutyrate dehydrogenase-like NAD-binding" evidence="11">
    <location>
        <begin position="198"/>
        <end position="326"/>
    </location>
</feature>
<dbReference type="PANTHER" id="PTHR22981">
    <property type="entry name" value="3-HYDROXYISOBUTYRATE DEHYDROGENASE-RELATED"/>
    <property type="match status" value="1"/>
</dbReference>
<dbReference type="InterPro" id="IPR029154">
    <property type="entry name" value="HIBADH-like_NADP-bd"/>
</dbReference>
<dbReference type="OrthoDB" id="21615at2759"/>
<dbReference type="Proteomes" id="UP000635477">
    <property type="component" value="Unassembled WGS sequence"/>
</dbReference>
<dbReference type="GO" id="GO:0008442">
    <property type="term" value="F:3-hydroxyisobutyrate dehydrogenase activity"/>
    <property type="evidence" value="ECO:0007669"/>
    <property type="project" value="UniProtKB-EC"/>
</dbReference>
<dbReference type="UniPathway" id="UPA00362"/>
<keyword evidence="13" id="KW-1185">Reference proteome</keyword>
<feature type="compositionally biased region" description="Basic and acidic residues" evidence="9">
    <location>
        <begin position="534"/>
        <end position="571"/>
    </location>
</feature>
<dbReference type="AlphaFoldDB" id="A0A8H4UPW1"/>
<keyword evidence="5 8" id="KW-0560">Oxidoreductase</keyword>
<reference evidence="12" key="2">
    <citation type="submission" date="2020-05" db="EMBL/GenBank/DDBJ databases">
        <authorList>
            <person name="Kim H.-S."/>
            <person name="Proctor R.H."/>
            <person name="Brown D.W."/>
        </authorList>
    </citation>
    <scope>NUCLEOTIDE SEQUENCE</scope>
    <source>
        <strain evidence="12">NRRL 22465</strain>
    </source>
</reference>
<dbReference type="Gene3D" id="3.40.50.720">
    <property type="entry name" value="NAD(P)-binding Rossmann-like Domain"/>
    <property type="match status" value="1"/>
</dbReference>
<dbReference type="InterPro" id="IPR002204">
    <property type="entry name" value="3-OH-isobutyrate_DH-rel_CS"/>
</dbReference>
<dbReference type="GO" id="GO:0051287">
    <property type="term" value="F:NAD binding"/>
    <property type="evidence" value="ECO:0007669"/>
    <property type="project" value="InterPro"/>
</dbReference>
<evidence type="ECO:0000256" key="5">
    <source>
        <dbReference type="ARBA" id="ARBA00023002"/>
    </source>
</evidence>
<dbReference type="FunFam" id="1.10.1040.10:FF:000006">
    <property type="entry name" value="3-hydroxyisobutyrate dehydrogenase"/>
    <property type="match status" value="1"/>
</dbReference>
<comment type="catalytic activity">
    <reaction evidence="7 8">
        <text>3-hydroxy-2-methylpropanoate + NAD(+) = 2-methyl-3-oxopropanoate + NADH + H(+)</text>
        <dbReference type="Rhea" id="RHEA:17681"/>
        <dbReference type="ChEBI" id="CHEBI:11805"/>
        <dbReference type="ChEBI" id="CHEBI:15378"/>
        <dbReference type="ChEBI" id="CHEBI:57540"/>
        <dbReference type="ChEBI" id="CHEBI:57700"/>
        <dbReference type="ChEBI" id="CHEBI:57945"/>
        <dbReference type="EC" id="1.1.1.31"/>
    </reaction>
</comment>
<feature type="domain" description="6-phosphogluconate dehydrogenase NADP-binding" evidence="10">
    <location>
        <begin position="26"/>
        <end position="195"/>
    </location>
</feature>
<dbReference type="SUPFAM" id="SSF51735">
    <property type="entry name" value="NAD(P)-binding Rossmann-fold domains"/>
    <property type="match status" value="1"/>
</dbReference>
<evidence type="ECO:0000256" key="2">
    <source>
        <dbReference type="ARBA" id="ARBA00006013"/>
    </source>
</evidence>
<dbReference type="NCBIfam" id="TIGR01692">
    <property type="entry name" value="HIBADH"/>
    <property type="match status" value="1"/>
</dbReference>
<name>A0A8H4UPW1_9HYPO</name>
<comment type="pathway">
    <text evidence="1 8">Amino-acid degradation; L-valine degradation.</text>
</comment>
<keyword evidence="4 8" id="KW-0101">Branched-chain amino acid catabolism</keyword>
<dbReference type="InterPro" id="IPR011548">
    <property type="entry name" value="HIBADH"/>
</dbReference>
<dbReference type="PROSITE" id="PS00895">
    <property type="entry name" value="3_HYDROXYISOBUT_DH"/>
    <property type="match status" value="1"/>
</dbReference>